<comment type="similarity">
    <text evidence="1">Belongs to the peptidase M14 family.</text>
</comment>
<evidence type="ECO:0000313" key="3">
    <source>
        <dbReference type="EMBL" id="PYE79507.1"/>
    </source>
</evidence>
<dbReference type="GO" id="GO:0004181">
    <property type="term" value="F:metallocarboxypeptidase activity"/>
    <property type="evidence" value="ECO:0007669"/>
    <property type="project" value="InterPro"/>
</dbReference>
<dbReference type="SUPFAM" id="SSF53187">
    <property type="entry name" value="Zn-dependent exopeptidases"/>
    <property type="match status" value="1"/>
</dbReference>
<reference evidence="3 4" key="1">
    <citation type="submission" date="2018-06" db="EMBL/GenBank/DDBJ databases">
        <title>Genomic Encyclopedia of Type Strains, Phase III (KMG-III): the genomes of soil and plant-associated and newly described type strains.</title>
        <authorList>
            <person name="Whitman W."/>
        </authorList>
    </citation>
    <scope>NUCLEOTIDE SEQUENCE [LARGE SCALE GENOMIC DNA]</scope>
    <source>
        <strain evidence="3 4">CECT 7646</strain>
    </source>
</reference>
<dbReference type="CDD" id="cd06242">
    <property type="entry name" value="M14-like"/>
    <property type="match status" value="1"/>
</dbReference>
<protein>
    <submittedName>
        <fullName evidence="3">Zinc carboxypeptidase</fullName>
    </submittedName>
</protein>
<evidence type="ECO:0000259" key="2">
    <source>
        <dbReference type="PROSITE" id="PS52035"/>
    </source>
</evidence>
<sequence>MRRPHPFSRGRAVVPGAVGSAISLAGRMPRLAWAVPVALLLAACGSTPLPPWQPPRDLSTTRPAPTAVRPVAPPVMDLAPAPSAAVVTPVAPAPSMAPQVGDAPMGAVPLPGDSEALPYSAAVAARFPDPAVRYATPGLQPDRRSFTTNAELAAWMQDLAAAASRAGAIRAGLLPIGRSQRGEPIDALVITRSANTEPSTLLADGRPTVLLVGQQHGDEPAGSEALMVIAREASQGLLEPLLGRINVIVLPRANPDGAEAGTRVTANGIDMNRDHLVLRTPEAQALARLVRDYRPMVVVDAHEYTVAGRFLQKFGAVQRFDGLLQYATVANLPEFVTKASEEWFRRPLVAALNRQGLSNEWYYTTSTDLEDKRVSMGGTQPDTGRNVNGLKNTVSLLLETRGVGIGRLHIQRRVHTHVTAMASVLQSTAARADDLKQLRSFVDRDVSALGCRDDAVVEAAPTPGRHNLVMLDPDTGADRTVDVEWNNSLALRAVKTRKRPCGYWLSASAADAVDKLKMLGVQVFKVSEQSSLLMDTYRETARQSAVRQDVRGTIADGGAGEVVRVDVALARTLVDVPLGSYYVPLSQPLAPLAMAALEPDTQNSFFANRVIESLSATARVVGPPGLRLEEIQP</sequence>
<dbReference type="EMBL" id="QJTC01000002">
    <property type="protein sequence ID" value="PYE79507.1"/>
    <property type="molecule type" value="Genomic_DNA"/>
</dbReference>
<name>A0A318SXA3_9BURK</name>
<dbReference type="PROSITE" id="PS52035">
    <property type="entry name" value="PEPTIDASE_M14"/>
    <property type="match status" value="1"/>
</dbReference>
<dbReference type="GO" id="GO:0008270">
    <property type="term" value="F:zinc ion binding"/>
    <property type="evidence" value="ECO:0007669"/>
    <property type="project" value="InterPro"/>
</dbReference>
<dbReference type="InterPro" id="IPR000834">
    <property type="entry name" value="Peptidase_M14"/>
</dbReference>
<organism evidence="3 4">
    <name type="scientific">Xylophilus ampelinus</name>
    <dbReference type="NCBI Taxonomy" id="54067"/>
    <lineage>
        <taxon>Bacteria</taxon>
        <taxon>Pseudomonadati</taxon>
        <taxon>Pseudomonadota</taxon>
        <taxon>Betaproteobacteria</taxon>
        <taxon>Burkholderiales</taxon>
        <taxon>Xylophilus</taxon>
    </lineage>
</organism>
<comment type="caution">
    <text evidence="3">The sequence shown here is derived from an EMBL/GenBank/DDBJ whole genome shotgun (WGS) entry which is preliminary data.</text>
</comment>
<feature type="active site" description="Proton donor/acceptor" evidence="1">
    <location>
        <position position="399"/>
    </location>
</feature>
<dbReference type="Proteomes" id="UP000247540">
    <property type="component" value="Unassembled WGS sequence"/>
</dbReference>
<feature type="domain" description="Peptidase M14" evidence="2">
    <location>
        <begin position="145"/>
        <end position="428"/>
    </location>
</feature>
<dbReference type="Gene3D" id="3.40.630.10">
    <property type="entry name" value="Zn peptidases"/>
    <property type="match status" value="1"/>
</dbReference>
<dbReference type="GO" id="GO:0006508">
    <property type="term" value="P:proteolysis"/>
    <property type="evidence" value="ECO:0007669"/>
    <property type="project" value="InterPro"/>
</dbReference>
<keyword evidence="3" id="KW-0121">Carboxypeptidase</keyword>
<keyword evidence="3" id="KW-0645">Protease</keyword>
<dbReference type="SMART" id="SM00631">
    <property type="entry name" value="Zn_pept"/>
    <property type="match status" value="1"/>
</dbReference>
<keyword evidence="3" id="KW-0378">Hydrolase</keyword>
<accession>A0A318SXA3</accession>
<keyword evidence="4" id="KW-1185">Reference proteome</keyword>
<dbReference type="AlphaFoldDB" id="A0A318SXA3"/>
<gene>
    <name evidence="3" type="ORF">DFQ15_102242</name>
</gene>
<proteinExistence type="inferred from homology"/>
<evidence type="ECO:0000256" key="1">
    <source>
        <dbReference type="PROSITE-ProRule" id="PRU01379"/>
    </source>
</evidence>
<dbReference type="Pfam" id="PF00246">
    <property type="entry name" value="Peptidase_M14"/>
    <property type="match status" value="1"/>
</dbReference>
<evidence type="ECO:0000313" key="4">
    <source>
        <dbReference type="Proteomes" id="UP000247540"/>
    </source>
</evidence>